<gene>
    <name evidence="2" type="ORF">B0T10DRAFT_441409</name>
</gene>
<evidence type="ECO:0000313" key="3">
    <source>
        <dbReference type="Proteomes" id="UP000777438"/>
    </source>
</evidence>
<comment type="caution">
    <text evidence="2">The sequence shown here is derived from an EMBL/GenBank/DDBJ whole genome shotgun (WGS) entry which is preliminary data.</text>
</comment>
<dbReference type="SUPFAM" id="SSF109604">
    <property type="entry name" value="HD-domain/PDEase-like"/>
    <property type="match status" value="1"/>
</dbReference>
<sequence length="244" mass="27646">MASNEVTENGWTAVPVDAGAIFNGRPYINEPKAMTVNDVHFPSDDPIVAQVQEFAKKHLPRQTYNHSMRVFYFCTVIAKQQFPEHYAKLSPSTLALTCLLHDIGTAKEYFSTTRMSFEFYGAIQALNLLTSLGSSKDQAEAVAETIIRHQDLGVDGTITFLGQVIQLATIYDNVGNHPRVEEFGKVVHEKTRADVNRTFAREGWLGCFAETIREEKRMKPWCHTTHIPDFEDLVEGNELMKEYE</sequence>
<dbReference type="Proteomes" id="UP000777438">
    <property type="component" value="Unassembled WGS sequence"/>
</dbReference>
<dbReference type="Gene3D" id="1.10.3210.10">
    <property type="entry name" value="Hypothetical protein af1432"/>
    <property type="match status" value="1"/>
</dbReference>
<dbReference type="PANTHER" id="PTHR35569:SF8">
    <property type="entry name" value="HYDRATASE, PUTATIVE (AFU_ORTHOLOGUE AFUA_7G06270)-RELATED"/>
    <property type="match status" value="1"/>
</dbReference>
<protein>
    <recommendedName>
        <fullName evidence="1">HD domain-containing protein</fullName>
    </recommendedName>
</protein>
<evidence type="ECO:0000259" key="1">
    <source>
        <dbReference type="PROSITE" id="PS51831"/>
    </source>
</evidence>
<dbReference type="InterPro" id="IPR003607">
    <property type="entry name" value="HD/PDEase_dom"/>
</dbReference>
<reference evidence="2 3" key="1">
    <citation type="journal article" date="2021" name="Nat. Commun.">
        <title>Genetic determinants of endophytism in the Arabidopsis root mycobiome.</title>
        <authorList>
            <person name="Mesny F."/>
            <person name="Miyauchi S."/>
            <person name="Thiergart T."/>
            <person name="Pickel B."/>
            <person name="Atanasova L."/>
            <person name="Karlsson M."/>
            <person name="Huettel B."/>
            <person name="Barry K.W."/>
            <person name="Haridas S."/>
            <person name="Chen C."/>
            <person name="Bauer D."/>
            <person name="Andreopoulos W."/>
            <person name="Pangilinan J."/>
            <person name="LaButti K."/>
            <person name="Riley R."/>
            <person name="Lipzen A."/>
            <person name="Clum A."/>
            <person name="Drula E."/>
            <person name="Henrissat B."/>
            <person name="Kohler A."/>
            <person name="Grigoriev I.V."/>
            <person name="Martin F.M."/>
            <person name="Hacquard S."/>
        </authorList>
    </citation>
    <scope>NUCLEOTIDE SEQUENCE [LARGE SCALE GENOMIC DNA]</scope>
    <source>
        <strain evidence="2 3">MPI-CAGE-CH-0241</strain>
    </source>
</reference>
<dbReference type="EMBL" id="JAGPYM010000012">
    <property type="protein sequence ID" value="KAH6888435.1"/>
    <property type="molecule type" value="Genomic_DNA"/>
</dbReference>
<dbReference type="SMART" id="SM00471">
    <property type="entry name" value="HDc"/>
    <property type="match status" value="1"/>
</dbReference>
<dbReference type="InterPro" id="IPR017771">
    <property type="entry name" value="Cyanamide_hydratase_HD"/>
</dbReference>
<proteinExistence type="predicted"/>
<name>A0A9P9APN5_9HYPO</name>
<dbReference type="CDD" id="cd00077">
    <property type="entry name" value="HDc"/>
    <property type="match status" value="1"/>
</dbReference>
<dbReference type="PANTHER" id="PTHR35569">
    <property type="entry name" value="CYANAMIDE HYDRATASE DDI2-RELATED"/>
    <property type="match status" value="1"/>
</dbReference>
<keyword evidence="3" id="KW-1185">Reference proteome</keyword>
<organism evidence="2 3">
    <name type="scientific">Thelonectria olida</name>
    <dbReference type="NCBI Taxonomy" id="1576542"/>
    <lineage>
        <taxon>Eukaryota</taxon>
        <taxon>Fungi</taxon>
        <taxon>Dikarya</taxon>
        <taxon>Ascomycota</taxon>
        <taxon>Pezizomycotina</taxon>
        <taxon>Sordariomycetes</taxon>
        <taxon>Hypocreomycetidae</taxon>
        <taxon>Hypocreales</taxon>
        <taxon>Nectriaceae</taxon>
        <taxon>Thelonectria</taxon>
    </lineage>
</organism>
<dbReference type="AlphaFoldDB" id="A0A9P9APN5"/>
<dbReference type="FunFam" id="1.10.3210.10:FF:000038">
    <property type="entry name" value="Cyanamide hydratase, putative"/>
    <property type="match status" value="1"/>
</dbReference>
<accession>A0A9P9APN5</accession>
<evidence type="ECO:0000313" key="2">
    <source>
        <dbReference type="EMBL" id="KAH6888435.1"/>
    </source>
</evidence>
<feature type="domain" description="HD" evidence="1">
    <location>
        <begin position="63"/>
        <end position="174"/>
    </location>
</feature>
<dbReference type="OrthoDB" id="409121at2759"/>
<dbReference type="NCBIfam" id="TIGR03401">
    <property type="entry name" value="cyanamide_fam"/>
    <property type="match status" value="1"/>
</dbReference>
<dbReference type="Pfam" id="PF01966">
    <property type="entry name" value="HD"/>
    <property type="match status" value="1"/>
</dbReference>
<dbReference type="PROSITE" id="PS51831">
    <property type="entry name" value="HD"/>
    <property type="match status" value="1"/>
</dbReference>
<dbReference type="InterPro" id="IPR006674">
    <property type="entry name" value="HD_domain"/>
</dbReference>